<dbReference type="STRING" id="561177.ANHYDRO_00267"/>
<gene>
    <name evidence="1" type="ORF">ANHYDRO_00267</name>
</gene>
<dbReference type="Proteomes" id="UP000005451">
    <property type="component" value="Unassembled WGS sequence"/>
</dbReference>
<sequence length="58" mass="7059">MQSYLSPFSIQILLKFPKEFTRKFLQKVFMQEQVMGIFLQFKLQPKAHPMKIWINLLK</sequence>
<evidence type="ECO:0000313" key="2">
    <source>
        <dbReference type="Proteomes" id="UP000005451"/>
    </source>
</evidence>
<accession>B6W6T3</accession>
<evidence type="ECO:0000313" key="1">
    <source>
        <dbReference type="EMBL" id="EEB36873.1"/>
    </source>
</evidence>
<protein>
    <submittedName>
        <fullName evidence="1">Uncharacterized protein</fullName>
    </submittedName>
</protein>
<dbReference type="EMBL" id="ABXA01000004">
    <property type="protein sequence ID" value="EEB36873.1"/>
    <property type="molecule type" value="Genomic_DNA"/>
</dbReference>
<comment type="caution">
    <text evidence="1">The sequence shown here is derived from an EMBL/GenBank/DDBJ whole genome shotgun (WGS) entry which is preliminary data.</text>
</comment>
<organism evidence="1 2">
    <name type="scientific">Anaerococcus hydrogenalis DSM 7454</name>
    <dbReference type="NCBI Taxonomy" id="561177"/>
    <lineage>
        <taxon>Bacteria</taxon>
        <taxon>Bacillati</taxon>
        <taxon>Bacillota</taxon>
        <taxon>Tissierellia</taxon>
        <taxon>Tissierellales</taxon>
        <taxon>Peptoniphilaceae</taxon>
        <taxon>Anaerococcus</taxon>
    </lineage>
</organism>
<reference evidence="1 2" key="2">
    <citation type="submission" date="2008-10" db="EMBL/GenBank/DDBJ databases">
        <title>Draft genome sequence of Anaerococcus hydrogenalis (DSM 7454).</title>
        <authorList>
            <person name="Sudarsanam P."/>
            <person name="Ley R."/>
            <person name="Guruge J."/>
            <person name="Turnbaugh P.J."/>
            <person name="Mahowald M."/>
            <person name="Liep D."/>
            <person name="Gordon J."/>
        </authorList>
    </citation>
    <scope>NUCLEOTIDE SEQUENCE [LARGE SCALE GENOMIC DNA]</scope>
    <source>
        <strain evidence="1 2">DSM 7454</strain>
    </source>
</reference>
<proteinExistence type="predicted"/>
<name>B6W6T3_9FIRM</name>
<dbReference type="AlphaFoldDB" id="B6W6T3"/>
<reference evidence="1 2" key="1">
    <citation type="submission" date="2008-09" db="EMBL/GenBank/DDBJ databases">
        <authorList>
            <person name="Fulton L."/>
            <person name="Clifton S."/>
            <person name="Fulton B."/>
            <person name="Xu J."/>
            <person name="Minx P."/>
            <person name="Pepin K.H."/>
            <person name="Johnson M."/>
            <person name="Thiruvilangam P."/>
            <person name="Bhonagiri V."/>
            <person name="Nash W.E."/>
            <person name="Mardis E.R."/>
            <person name="Wilson R.K."/>
        </authorList>
    </citation>
    <scope>NUCLEOTIDE SEQUENCE [LARGE SCALE GENOMIC DNA]</scope>
    <source>
        <strain evidence="1 2">DSM 7454</strain>
    </source>
</reference>